<dbReference type="Pfam" id="PF12804">
    <property type="entry name" value="NTP_transf_3"/>
    <property type="match status" value="1"/>
</dbReference>
<reference evidence="3 4" key="1">
    <citation type="journal article" date="2019" name="Int. J. Syst. Evol. Microbiol.">
        <title>The Global Catalogue of Microorganisms (GCM) 10K type strain sequencing project: providing services to taxonomists for standard genome sequencing and annotation.</title>
        <authorList>
            <consortium name="The Broad Institute Genomics Platform"/>
            <consortium name="The Broad Institute Genome Sequencing Center for Infectious Disease"/>
            <person name="Wu L."/>
            <person name="Ma J."/>
        </authorList>
    </citation>
    <scope>NUCLEOTIDE SEQUENCE [LARGE SCALE GENOMIC DNA]</scope>
    <source>
        <strain evidence="3 4">JCM 13378</strain>
    </source>
</reference>
<dbReference type="EMBL" id="BAAAEI010000006">
    <property type="protein sequence ID" value="GAA0348671.1"/>
    <property type="molecule type" value="Genomic_DNA"/>
</dbReference>
<proteinExistence type="predicted"/>
<evidence type="ECO:0000256" key="1">
    <source>
        <dbReference type="ARBA" id="ARBA00022842"/>
    </source>
</evidence>
<keyword evidence="4" id="KW-1185">Reference proteome</keyword>
<keyword evidence="1" id="KW-0460">Magnesium</keyword>
<dbReference type="RefSeq" id="WP_343842766.1">
    <property type="nucleotide sequence ID" value="NZ_BAAAEI010000006.1"/>
</dbReference>
<feature type="domain" description="MobA-like NTP transferase" evidence="2">
    <location>
        <begin position="51"/>
        <end position="119"/>
    </location>
</feature>
<dbReference type="Gene3D" id="3.90.550.10">
    <property type="entry name" value="Spore Coat Polysaccharide Biosynthesis Protein SpsA, Chain A"/>
    <property type="match status" value="1"/>
</dbReference>
<evidence type="ECO:0000259" key="2">
    <source>
        <dbReference type="Pfam" id="PF12804"/>
    </source>
</evidence>
<evidence type="ECO:0000313" key="4">
    <source>
        <dbReference type="Proteomes" id="UP001501757"/>
    </source>
</evidence>
<evidence type="ECO:0000313" key="3">
    <source>
        <dbReference type="EMBL" id="GAA0348671.1"/>
    </source>
</evidence>
<dbReference type="InterPro" id="IPR029044">
    <property type="entry name" value="Nucleotide-diphossugar_trans"/>
</dbReference>
<accession>A0ABN0WWM3</accession>
<comment type="caution">
    <text evidence="3">The sequence shown here is derived from an EMBL/GenBank/DDBJ whole genome shotgun (WGS) entry which is preliminary data.</text>
</comment>
<sequence length="164" mass="18125">METLGLVITHQCSDAWLQSADFERGVTRLNALLSECGITSVAISGNCFSPGYIPDIYPHHGILSALHAGLFYRPECHLLCVAPDMPGLSTELLRWLLVSGRIAGRSCHYRHHGLPLYLHNSQALRECLEHRLTCGEPVNTDCLTILQPRQLVAPDPSCLLRTLS</sequence>
<organism evidence="3 4">
    <name type="scientific">Bowmanella denitrificans</name>
    <dbReference type="NCBI Taxonomy" id="366582"/>
    <lineage>
        <taxon>Bacteria</taxon>
        <taxon>Pseudomonadati</taxon>
        <taxon>Pseudomonadota</taxon>
        <taxon>Gammaproteobacteria</taxon>
        <taxon>Alteromonadales</taxon>
        <taxon>Alteromonadaceae</taxon>
        <taxon>Bowmanella</taxon>
    </lineage>
</organism>
<dbReference type="InterPro" id="IPR025877">
    <property type="entry name" value="MobA-like_NTP_Trfase"/>
</dbReference>
<gene>
    <name evidence="3" type="ORF">GCM10009092_11310</name>
</gene>
<protein>
    <recommendedName>
        <fullName evidence="2">MobA-like NTP transferase domain-containing protein</fullName>
    </recommendedName>
</protein>
<name>A0ABN0WWM3_9ALTE</name>
<dbReference type="Proteomes" id="UP001501757">
    <property type="component" value="Unassembled WGS sequence"/>
</dbReference>